<dbReference type="SMART" id="SM01057">
    <property type="entry name" value="Carb_anhydrase"/>
    <property type="match status" value="1"/>
</dbReference>
<evidence type="ECO:0000256" key="4">
    <source>
        <dbReference type="ARBA" id="ARBA00022833"/>
    </source>
</evidence>
<dbReference type="SUPFAM" id="SSF51069">
    <property type="entry name" value="Carbonic anhydrase"/>
    <property type="match status" value="1"/>
</dbReference>
<reference evidence="8 9" key="1">
    <citation type="submission" date="2019-10" db="EMBL/GenBank/DDBJ databases">
        <title>New genus of Silvanigrellaceae.</title>
        <authorList>
            <person name="Pitt A."/>
            <person name="Hahn M.W."/>
        </authorList>
    </citation>
    <scope>NUCLEOTIDE SEQUENCE [LARGE SCALE GENOMIC DNA]</scope>
    <source>
        <strain evidence="8 9">33A1-SZDP</strain>
    </source>
</reference>
<evidence type="ECO:0000256" key="2">
    <source>
        <dbReference type="ARBA" id="ARBA00012925"/>
    </source>
</evidence>
<comment type="similarity">
    <text evidence="1">Belongs to the alpha-carbonic anhydrase family.</text>
</comment>
<dbReference type="PANTHER" id="PTHR18952">
    <property type="entry name" value="CARBONIC ANHYDRASE"/>
    <property type="match status" value="1"/>
</dbReference>
<dbReference type="PANTHER" id="PTHR18952:SF265">
    <property type="entry name" value="CARBONIC ANHYDRASE"/>
    <property type="match status" value="1"/>
</dbReference>
<dbReference type="CDD" id="cd03124">
    <property type="entry name" value="alpha_CA_prokaryotic_like"/>
    <property type="match status" value="1"/>
</dbReference>
<dbReference type="AlphaFoldDB" id="A0A833JDL7"/>
<accession>A0A833JDL7</accession>
<feature type="domain" description="Alpha-carbonic anhydrase" evidence="7">
    <location>
        <begin position="36"/>
        <end position="261"/>
    </location>
</feature>
<dbReference type="Gene3D" id="3.10.200.10">
    <property type="entry name" value="Alpha carbonic anhydrase"/>
    <property type="match status" value="1"/>
</dbReference>
<dbReference type="InterPro" id="IPR001148">
    <property type="entry name" value="CA_dom"/>
</dbReference>
<evidence type="ECO:0000259" key="7">
    <source>
        <dbReference type="PROSITE" id="PS51144"/>
    </source>
</evidence>
<dbReference type="Pfam" id="PF00194">
    <property type="entry name" value="Carb_anhydrase"/>
    <property type="match status" value="1"/>
</dbReference>
<comment type="caution">
    <text evidence="8">The sequence shown here is derived from an EMBL/GenBank/DDBJ whole genome shotgun (WGS) entry which is preliminary data.</text>
</comment>
<dbReference type="EMBL" id="WFLN01000005">
    <property type="protein sequence ID" value="KAB8031955.1"/>
    <property type="molecule type" value="Genomic_DNA"/>
</dbReference>
<evidence type="ECO:0000256" key="6">
    <source>
        <dbReference type="ARBA" id="ARBA00048348"/>
    </source>
</evidence>
<evidence type="ECO:0000256" key="5">
    <source>
        <dbReference type="ARBA" id="ARBA00023239"/>
    </source>
</evidence>
<sequence length="261" mass="29733">MGIRFETSIIISSLFFFFTIENKAFSQLMANADKAVHWSYEGATGPAKWGTLKHEFQSCIAGKKQSPVDVKSKESKKNDEIPVLSFAYFSTPLNILNNGHTIQVNYEKGSKLTINHDVYELLQFHFHTPSEHALDGKRSEMEVHFVHKKEDGNLAVVGVLMKKGNKNKAFEALFDNLPEKSDSETKVEAKFNGIDIFPQDTGYYNYSGSLTTPPCSEIVNWILLKKPIEVSPKQLERFSKIFHMNARPIQKLNDRKVEEKE</sequence>
<dbReference type="GO" id="GO:0008270">
    <property type="term" value="F:zinc ion binding"/>
    <property type="evidence" value="ECO:0007669"/>
    <property type="project" value="InterPro"/>
</dbReference>
<keyword evidence="9" id="KW-1185">Reference proteome</keyword>
<dbReference type="EC" id="4.2.1.1" evidence="2"/>
<evidence type="ECO:0000313" key="9">
    <source>
        <dbReference type="Proteomes" id="UP000442694"/>
    </source>
</evidence>
<name>A0A833JDL7_9BACT</name>
<evidence type="ECO:0000256" key="3">
    <source>
        <dbReference type="ARBA" id="ARBA00022723"/>
    </source>
</evidence>
<dbReference type="GO" id="GO:0004089">
    <property type="term" value="F:carbonate dehydratase activity"/>
    <property type="evidence" value="ECO:0007669"/>
    <property type="project" value="UniProtKB-EC"/>
</dbReference>
<dbReference type="PROSITE" id="PS51144">
    <property type="entry name" value="ALPHA_CA_2"/>
    <property type="match status" value="1"/>
</dbReference>
<proteinExistence type="inferred from homology"/>
<keyword evidence="4" id="KW-0862">Zinc</keyword>
<keyword evidence="3" id="KW-0479">Metal-binding</keyword>
<comment type="catalytic activity">
    <reaction evidence="6">
        <text>hydrogencarbonate + H(+) = CO2 + H2O</text>
        <dbReference type="Rhea" id="RHEA:10748"/>
        <dbReference type="ChEBI" id="CHEBI:15377"/>
        <dbReference type="ChEBI" id="CHEBI:15378"/>
        <dbReference type="ChEBI" id="CHEBI:16526"/>
        <dbReference type="ChEBI" id="CHEBI:17544"/>
        <dbReference type="EC" id="4.2.1.1"/>
    </reaction>
</comment>
<dbReference type="InterPro" id="IPR023561">
    <property type="entry name" value="Carbonic_anhydrase_a-class"/>
</dbReference>
<gene>
    <name evidence="8" type="ORF">GCL57_04730</name>
</gene>
<evidence type="ECO:0000256" key="1">
    <source>
        <dbReference type="ARBA" id="ARBA00010718"/>
    </source>
</evidence>
<protein>
    <recommendedName>
        <fullName evidence="2">carbonic anhydrase</fullName>
        <ecNumber evidence="2">4.2.1.1</ecNumber>
    </recommendedName>
</protein>
<keyword evidence="5" id="KW-0456">Lyase</keyword>
<dbReference type="Proteomes" id="UP000442694">
    <property type="component" value="Unassembled WGS sequence"/>
</dbReference>
<evidence type="ECO:0000313" key="8">
    <source>
        <dbReference type="EMBL" id="KAB8031955.1"/>
    </source>
</evidence>
<dbReference type="InterPro" id="IPR036398">
    <property type="entry name" value="CA_dom_sf"/>
</dbReference>
<dbReference type="RefSeq" id="WP_152212130.1">
    <property type="nucleotide sequence ID" value="NZ_WFLN01000005.1"/>
</dbReference>
<organism evidence="8 9">
    <name type="scientific">Fluviispira multicolorata</name>
    <dbReference type="NCBI Taxonomy" id="2654512"/>
    <lineage>
        <taxon>Bacteria</taxon>
        <taxon>Pseudomonadati</taxon>
        <taxon>Bdellovibrionota</taxon>
        <taxon>Oligoflexia</taxon>
        <taxon>Silvanigrellales</taxon>
        <taxon>Silvanigrellaceae</taxon>
        <taxon>Fluviispira</taxon>
    </lineage>
</organism>
<dbReference type="InterPro" id="IPR041891">
    <property type="entry name" value="Alpha_CA_prokaryot-like"/>
</dbReference>